<keyword evidence="1" id="KW-0812">Transmembrane</keyword>
<proteinExistence type="predicted"/>
<reference evidence="2 3" key="1">
    <citation type="submission" date="2020-04" db="EMBL/GenBank/DDBJ databases">
        <title>Perkinsus olseni comparative genomics.</title>
        <authorList>
            <person name="Bogema D.R."/>
        </authorList>
    </citation>
    <scope>NUCLEOTIDE SEQUENCE [LARGE SCALE GENOMIC DNA]</scope>
    <source>
        <strain evidence="2">ATCC PRA-205</strain>
    </source>
</reference>
<dbReference type="EMBL" id="JABANM010005045">
    <property type="protein sequence ID" value="KAF4748277.1"/>
    <property type="molecule type" value="Genomic_DNA"/>
</dbReference>
<comment type="caution">
    <text evidence="2">The sequence shown here is derived from an EMBL/GenBank/DDBJ whole genome shotgun (WGS) entry which is preliminary data.</text>
</comment>
<protein>
    <submittedName>
        <fullName evidence="2">Uncharacterized protein</fullName>
    </submittedName>
</protein>
<feature type="transmembrane region" description="Helical" evidence="1">
    <location>
        <begin position="66"/>
        <end position="84"/>
    </location>
</feature>
<evidence type="ECO:0000313" key="2">
    <source>
        <dbReference type="EMBL" id="KAF4748277.1"/>
    </source>
</evidence>
<name>A0A7J6TU35_PEROL</name>
<keyword evidence="1" id="KW-1133">Transmembrane helix</keyword>
<evidence type="ECO:0000313" key="3">
    <source>
        <dbReference type="Proteomes" id="UP000574390"/>
    </source>
</evidence>
<gene>
    <name evidence="2" type="ORF">FOZ62_022730</name>
</gene>
<dbReference type="Proteomes" id="UP000574390">
    <property type="component" value="Unassembled WGS sequence"/>
</dbReference>
<evidence type="ECO:0000256" key="1">
    <source>
        <dbReference type="SAM" id="Phobius"/>
    </source>
</evidence>
<feature type="non-terminal residue" evidence="2">
    <location>
        <position position="1"/>
    </location>
</feature>
<feature type="transmembrane region" description="Helical" evidence="1">
    <location>
        <begin position="33"/>
        <end position="54"/>
    </location>
</feature>
<sequence length="88" mass="10201">VLGVVILRSSLLPETWERPHEKSGMYYRTSAELVFMIVHNCLVLLLCLVSYHSATHAWRDWLAMRSLIPFTLINAFNPICLSIMRVQQ</sequence>
<keyword evidence="1" id="KW-0472">Membrane</keyword>
<organism evidence="2 3">
    <name type="scientific">Perkinsus olseni</name>
    <name type="common">Perkinsus atlanticus</name>
    <dbReference type="NCBI Taxonomy" id="32597"/>
    <lineage>
        <taxon>Eukaryota</taxon>
        <taxon>Sar</taxon>
        <taxon>Alveolata</taxon>
        <taxon>Perkinsozoa</taxon>
        <taxon>Perkinsea</taxon>
        <taxon>Perkinsida</taxon>
        <taxon>Perkinsidae</taxon>
        <taxon>Perkinsus</taxon>
    </lineage>
</organism>
<accession>A0A7J6TU35</accession>
<dbReference type="AlphaFoldDB" id="A0A7J6TU35"/>